<evidence type="ECO:0000259" key="1">
    <source>
        <dbReference type="Pfam" id="PF18029"/>
    </source>
</evidence>
<keyword evidence="3" id="KW-1185">Reference proteome</keyword>
<organism evidence="2 3">
    <name type="scientific">Allocatelliglobosispora scoriae</name>
    <dbReference type="NCBI Taxonomy" id="643052"/>
    <lineage>
        <taxon>Bacteria</taxon>
        <taxon>Bacillati</taxon>
        <taxon>Actinomycetota</taxon>
        <taxon>Actinomycetes</taxon>
        <taxon>Micromonosporales</taxon>
        <taxon>Micromonosporaceae</taxon>
        <taxon>Allocatelliglobosispora</taxon>
    </lineage>
</organism>
<sequence>MLEIAIDALDIASIRPFWKAILGYADEPGSPGPEDPIVDPLGQNPAIWFQQMDAPRPQRNRIHFDVSVPHDEAPQRIAAALAAGGVLLSDAAAPRFWVLADAEGNEACITTWQGRD</sequence>
<gene>
    <name evidence="2" type="ORF">F4553_002012</name>
</gene>
<dbReference type="Proteomes" id="UP000587527">
    <property type="component" value="Unassembled WGS sequence"/>
</dbReference>
<dbReference type="Gene3D" id="3.10.180.10">
    <property type="entry name" value="2,3-Dihydroxybiphenyl 1,2-Dioxygenase, domain 1"/>
    <property type="match status" value="1"/>
</dbReference>
<dbReference type="InterPro" id="IPR029068">
    <property type="entry name" value="Glyas_Bleomycin-R_OHBP_Dase"/>
</dbReference>
<evidence type="ECO:0000313" key="2">
    <source>
        <dbReference type="EMBL" id="MBB5868633.1"/>
    </source>
</evidence>
<dbReference type="PANTHER" id="PTHR35908">
    <property type="entry name" value="HYPOTHETICAL FUSION PROTEIN"/>
    <property type="match status" value="1"/>
</dbReference>
<dbReference type="InterPro" id="IPR041581">
    <property type="entry name" value="Glyoxalase_6"/>
</dbReference>
<dbReference type="AlphaFoldDB" id="A0A841BNV3"/>
<accession>A0A841BNV3</accession>
<name>A0A841BNV3_9ACTN</name>
<dbReference type="PANTHER" id="PTHR35908:SF1">
    <property type="entry name" value="CONSERVED PROTEIN"/>
    <property type="match status" value="1"/>
</dbReference>
<dbReference type="RefSeq" id="WP_312875148.1">
    <property type="nucleotide sequence ID" value="NZ_JACHMN010000002.1"/>
</dbReference>
<evidence type="ECO:0000313" key="3">
    <source>
        <dbReference type="Proteomes" id="UP000587527"/>
    </source>
</evidence>
<protein>
    <recommendedName>
        <fullName evidence="1">Glyoxalase-like domain-containing protein</fullName>
    </recommendedName>
</protein>
<feature type="domain" description="Glyoxalase-like" evidence="1">
    <location>
        <begin position="4"/>
        <end position="110"/>
    </location>
</feature>
<comment type="caution">
    <text evidence="2">The sequence shown here is derived from an EMBL/GenBank/DDBJ whole genome shotgun (WGS) entry which is preliminary data.</text>
</comment>
<dbReference type="EMBL" id="JACHMN010000002">
    <property type="protein sequence ID" value="MBB5868633.1"/>
    <property type="molecule type" value="Genomic_DNA"/>
</dbReference>
<proteinExistence type="predicted"/>
<reference evidence="2 3" key="1">
    <citation type="submission" date="2020-08" db="EMBL/GenBank/DDBJ databases">
        <title>Sequencing the genomes of 1000 actinobacteria strains.</title>
        <authorList>
            <person name="Klenk H.-P."/>
        </authorList>
    </citation>
    <scope>NUCLEOTIDE SEQUENCE [LARGE SCALE GENOMIC DNA]</scope>
    <source>
        <strain evidence="2 3">DSM 45362</strain>
    </source>
</reference>
<dbReference type="Pfam" id="PF18029">
    <property type="entry name" value="Glyoxalase_6"/>
    <property type="match status" value="1"/>
</dbReference>
<dbReference type="SUPFAM" id="SSF54593">
    <property type="entry name" value="Glyoxalase/Bleomycin resistance protein/Dihydroxybiphenyl dioxygenase"/>
    <property type="match status" value="1"/>
</dbReference>